<dbReference type="GO" id="GO:0016020">
    <property type="term" value="C:membrane"/>
    <property type="evidence" value="ECO:0007669"/>
    <property type="project" value="UniProtKB-SubCell"/>
</dbReference>
<dbReference type="PANTHER" id="PTHR21716:SF62">
    <property type="entry name" value="TRANSPORT PROTEIN YDBI-RELATED"/>
    <property type="match status" value="1"/>
</dbReference>
<feature type="transmembrane region" description="Helical" evidence="6">
    <location>
        <begin position="191"/>
        <end position="210"/>
    </location>
</feature>
<dbReference type="Proteomes" id="UP000654482">
    <property type="component" value="Unassembled WGS sequence"/>
</dbReference>
<evidence type="ECO:0000256" key="5">
    <source>
        <dbReference type="ARBA" id="ARBA00023136"/>
    </source>
</evidence>
<reference evidence="7" key="1">
    <citation type="submission" date="2020-10" db="EMBL/GenBank/DDBJ databases">
        <authorList>
            <person name="Castelo-Branco R."/>
            <person name="Eusebio N."/>
            <person name="Adriana R."/>
            <person name="Vieira A."/>
            <person name="Brugerolle De Fraissinette N."/>
            <person name="Rezende De Castro R."/>
            <person name="Schneider M.P."/>
            <person name="Vasconcelos V."/>
            <person name="Leao P.N."/>
        </authorList>
    </citation>
    <scope>NUCLEOTIDE SEQUENCE</scope>
    <source>
        <strain evidence="7">LEGE 07157</strain>
    </source>
</reference>
<feature type="transmembrane region" description="Helical" evidence="6">
    <location>
        <begin position="135"/>
        <end position="161"/>
    </location>
</feature>
<comment type="similarity">
    <text evidence="2">Belongs to the autoinducer-2 exporter (AI-2E) (TC 2.A.86) family.</text>
</comment>
<keyword evidence="8" id="KW-1185">Reference proteome</keyword>
<dbReference type="EMBL" id="JADEWZ010000015">
    <property type="protein sequence ID" value="MBE9116583.1"/>
    <property type="molecule type" value="Genomic_DNA"/>
</dbReference>
<sequence length="353" mass="39794">MLGRWLGFCVLIASFYILWQVRQLLLLVFTAVVLATALNRIVRQFKRVGIRNNRAIALTLSACFLLAVLFVWLVIPPFIEQFQNLLDLVPAVFWKLRSKLIQLEGQLPNFLPAPSSLSDLIVQLQPLSTQLVANFFTLFSTSIATLTKLLIVLVLTLMMLVNPVQYRQVFLKLFPSFYRQRADEILSKSEAALGSWLSGMVVNCLFIGIASGISLWILQVPLVLVHALMAGILNFIPNIGPLASAIFPVMIALLDAPWKVAAVLLVYFIIQNIESYWLSPTVMQNKVSLLPAVTLTAQFFFAKSFGLLGLILALPLTVVAKTWIEEVVLQDILDRWDRPRRDESKSLWERITN</sequence>
<dbReference type="PANTHER" id="PTHR21716">
    <property type="entry name" value="TRANSMEMBRANE PROTEIN"/>
    <property type="match status" value="1"/>
</dbReference>
<feature type="transmembrane region" description="Helical" evidence="6">
    <location>
        <begin position="290"/>
        <end position="314"/>
    </location>
</feature>
<gene>
    <name evidence="7" type="ORF">IQ249_11795</name>
</gene>
<proteinExistence type="inferred from homology"/>
<feature type="transmembrane region" description="Helical" evidence="6">
    <location>
        <begin position="54"/>
        <end position="75"/>
    </location>
</feature>
<protein>
    <submittedName>
        <fullName evidence="7">AI-2E family transporter</fullName>
    </submittedName>
</protein>
<evidence type="ECO:0000256" key="1">
    <source>
        <dbReference type="ARBA" id="ARBA00004141"/>
    </source>
</evidence>
<feature type="transmembrane region" description="Helical" evidence="6">
    <location>
        <begin position="24"/>
        <end position="42"/>
    </location>
</feature>
<evidence type="ECO:0000313" key="7">
    <source>
        <dbReference type="EMBL" id="MBE9116583.1"/>
    </source>
</evidence>
<organism evidence="7 8">
    <name type="scientific">Lusitaniella coriacea LEGE 07157</name>
    <dbReference type="NCBI Taxonomy" id="945747"/>
    <lineage>
        <taxon>Bacteria</taxon>
        <taxon>Bacillati</taxon>
        <taxon>Cyanobacteriota</taxon>
        <taxon>Cyanophyceae</taxon>
        <taxon>Spirulinales</taxon>
        <taxon>Lusitaniellaceae</taxon>
        <taxon>Lusitaniella</taxon>
    </lineage>
</organism>
<accession>A0A8J7DY56</accession>
<keyword evidence="5 6" id="KW-0472">Membrane</keyword>
<comment type="subcellular location">
    <subcellularLocation>
        <location evidence="1">Membrane</location>
        <topology evidence="1">Multi-pass membrane protein</topology>
    </subcellularLocation>
</comment>
<dbReference type="InterPro" id="IPR002549">
    <property type="entry name" value="AI-2E-like"/>
</dbReference>
<evidence type="ECO:0000256" key="4">
    <source>
        <dbReference type="ARBA" id="ARBA00022989"/>
    </source>
</evidence>
<evidence type="ECO:0000256" key="3">
    <source>
        <dbReference type="ARBA" id="ARBA00022692"/>
    </source>
</evidence>
<comment type="caution">
    <text evidence="7">The sequence shown here is derived from an EMBL/GenBank/DDBJ whole genome shotgun (WGS) entry which is preliminary data.</text>
</comment>
<keyword evidence="3 6" id="KW-0812">Transmembrane</keyword>
<keyword evidence="4 6" id="KW-1133">Transmembrane helix</keyword>
<evidence type="ECO:0000256" key="6">
    <source>
        <dbReference type="SAM" id="Phobius"/>
    </source>
</evidence>
<evidence type="ECO:0000256" key="2">
    <source>
        <dbReference type="ARBA" id="ARBA00009773"/>
    </source>
</evidence>
<dbReference type="Pfam" id="PF01594">
    <property type="entry name" value="AI-2E_transport"/>
    <property type="match status" value="1"/>
</dbReference>
<name>A0A8J7DY56_9CYAN</name>
<dbReference type="GO" id="GO:0055085">
    <property type="term" value="P:transmembrane transport"/>
    <property type="evidence" value="ECO:0007669"/>
    <property type="project" value="TreeGrafter"/>
</dbReference>
<evidence type="ECO:0000313" key="8">
    <source>
        <dbReference type="Proteomes" id="UP000654482"/>
    </source>
</evidence>
<dbReference type="AlphaFoldDB" id="A0A8J7DY56"/>